<dbReference type="AlphaFoldDB" id="A0A0P1BI74"/>
<accession>A0A0P1BI74</accession>
<protein>
    <submittedName>
        <fullName evidence="1">Uncharacterized protein</fullName>
    </submittedName>
</protein>
<reference evidence="1 2" key="1">
    <citation type="submission" date="2014-09" db="EMBL/GenBank/DDBJ databases">
        <authorList>
            <person name="Magalhaes I.L.F."/>
            <person name="Oliveira U."/>
            <person name="Santos F.R."/>
            <person name="Vidigal T.H.D.A."/>
            <person name="Brescovit A.D."/>
            <person name="Santos A.J."/>
        </authorList>
    </citation>
    <scope>NUCLEOTIDE SEQUENCE [LARGE SCALE GENOMIC DNA]</scope>
</reference>
<sequence length="65" mass="6912">MRSRRLGSAEVQQSHRLPLQCCQSFDAGHAESLMDALSPLGSAASSILAVLCPAELSIPPNAQHR</sequence>
<proteinExistence type="predicted"/>
<dbReference type="Proteomes" id="UP000054845">
    <property type="component" value="Unassembled WGS sequence"/>
</dbReference>
<name>A0A0P1BI74_9BASI</name>
<keyword evidence="2" id="KW-1185">Reference proteome</keyword>
<evidence type="ECO:0000313" key="1">
    <source>
        <dbReference type="EMBL" id="CEH15325.1"/>
    </source>
</evidence>
<dbReference type="EMBL" id="CCYA01000260">
    <property type="protein sequence ID" value="CEH15325.1"/>
    <property type="molecule type" value="Genomic_DNA"/>
</dbReference>
<evidence type="ECO:0000313" key="2">
    <source>
        <dbReference type="Proteomes" id="UP000054845"/>
    </source>
</evidence>
<organism evidence="1 2">
    <name type="scientific">Ceraceosorus bombacis</name>
    <dbReference type="NCBI Taxonomy" id="401625"/>
    <lineage>
        <taxon>Eukaryota</taxon>
        <taxon>Fungi</taxon>
        <taxon>Dikarya</taxon>
        <taxon>Basidiomycota</taxon>
        <taxon>Ustilaginomycotina</taxon>
        <taxon>Exobasidiomycetes</taxon>
        <taxon>Ceraceosorales</taxon>
        <taxon>Ceraceosoraceae</taxon>
        <taxon>Ceraceosorus</taxon>
    </lineage>
</organism>